<dbReference type="InterPro" id="IPR004776">
    <property type="entry name" value="Mem_transp_PIN-like"/>
</dbReference>
<reference evidence="9 10" key="1">
    <citation type="submission" date="2020-11" db="EMBL/GenBank/DDBJ databases">
        <title>WGS of Herminiimonas contaminans strain Marseille-Q4544 isolated from planarians Schmidtea mediterranea.</title>
        <authorList>
            <person name="Kangale L."/>
        </authorList>
    </citation>
    <scope>NUCLEOTIDE SEQUENCE [LARGE SCALE GENOMIC DNA]</scope>
    <source>
        <strain evidence="9 10">Marseille-Q4544</strain>
    </source>
</reference>
<evidence type="ECO:0000256" key="1">
    <source>
        <dbReference type="ARBA" id="ARBA00004651"/>
    </source>
</evidence>
<feature type="transmembrane region" description="Helical" evidence="8">
    <location>
        <begin position="156"/>
        <end position="177"/>
    </location>
</feature>
<dbReference type="Gene3D" id="1.20.1530.20">
    <property type="match status" value="1"/>
</dbReference>
<feature type="transmembrane region" description="Helical" evidence="8">
    <location>
        <begin position="215"/>
        <end position="237"/>
    </location>
</feature>
<keyword evidence="7 8" id="KW-0472">Membrane</keyword>
<accession>A0ABS0ERY0</accession>
<evidence type="ECO:0000256" key="6">
    <source>
        <dbReference type="ARBA" id="ARBA00022989"/>
    </source>
</evidence>
<feature type="transmembrane region" description="Helical" evidence="8">
    <location>
        <begin position="272"/>
        <end position="294"/>
    </location>
</feature>
<dbReference type="PANTHER" id="PTHR36838">
    <property type="entry name" value="AUXIN EFFLUX CARRIER FAMILY PROTEIN"/>
    <property type="match status" value="1"/>
</dbReference>
<feature type="transmembrane region" description="Helical" evidence="8">
    <location>
        <begin position="243"/>
        <end position="263"/>
    </location>
</feature>
<dbReference type="RefSeq" id="WP_175627059.1">
    <property type="nucleotide sequence ID" value="NZ_JADOEL010000004.1"/>
</dbReference>
<evidence type="ECO:0000256" key="5">
    <source>
        <dbReference type="ARBA" id="ARBA00022692"/>
    </source>
</evidence>
<proteinExistence type="inferred from homology"/>
<feature type="transmembrane region" description="Helical" evidence="8">
    <location>
        <begin position="64"/>
        <end position="82"/>
    </location>
</feature>
<comment type="caution">
    <text evidence="9">The sequence shown here is derived from an EMBL/GenBank/DDBJ whole genome shotgun (WGS) entry which is preliminary data.</text>
</comment>
<comment type="similarity">
    <text evidence="2">Belongs to the auxin efflux carrier (TC 2.A.69) family.</text>
</comment>
<feature type="transmembrane region" description="Helical" evidence="8">
    <location>
        <begin position="30"/>
        <end position="52"/>
    </location>
</feature>
<keyword evidence="6 8" id="KW-1133">Transmembrane helix</keyword>
<comment type="subcellular location">
    <subcellularLocation>
        <location evidence="1">Cell membrane</location>
        <topology evidence="1">Multi-pass membrane protein</topology>
    </subcellularLocation>
</comment>
<dbReference type="PANTHER" id="PTHR36838:SF4">
    <property type="entry name" value="AUXIN EFFLUX CARRIER FAMILY PROTEIN"/>
    <property type="match status" value="1"/>
</dbReference>
<sequence length="296" mass="31537">MHIVNILLPDFMLILFGAVLFRVTKWHAEFWIGMEKLIYYVLFPALLFYSCARSPINFAATGQFLQVAIAACVTGIVFGWLAKPLFKSEPMVFESGVQTAFRFNSYIALAIASRLGGAEGTSLMGLVIGFAVPLCNMAAVHALVKNKGGLIFELLKNPLLMATVGGVAFNLLGFHVPELAGAFLSRLGNASIALGLIMVGAGLRLTGLHASKGIAAYFIIVKLLIVPLVTYGLGLWLGLSTAHLQMVVMFAALPTASSAYVLAVRMGGNGPFVAFLISAGTLISMATLPLWLALLQ</sequence>
<feature type="transmembrane region" description="Helical" evidence="8">
    <location>
        <begin position="7"/>
        <end position="24"/>
    </location>
</feature>
<dbReference type="EMBL" id="JADOEL010000004">
    <property type="protein sequence ID" value="MBF8177586.1"/>
    <property type="molecule type" value="Genomic_DNA"/>
</dbReference>
<protein>
    <submittedName>
        <fullName evidence="9">AEC family transporter</fullName>
    </submittedName>
</protein>
<evidence type="ECO:0000313" key="9">
    <source>
        <dbReference type="EMBL" id="MBF8177586.1"/>
    </source>
</evidence>
<evidence type="ECO:0000313" key="10">
    <source>
        <dbReference type="Proteomes" id="UP000657372"/>
    </source>
</evidence>
<dbReference type="InterPro" id="IPR038770">
    <property type="entry name" value="Na+/solute_symporter_sf"/>
</dbReference>
<dbReference type="Pfam" id="PF03547">
    <property type="entry name" value="Mem_trans"/>
    <property type="match status" value="1"/>
</dbReference>
<dbReference type="Proteomes" id="UP000657372">
    <property type="component" value="Unassembled WGS sequence"/>
</dbReference>
<name>A0ABS0ERY0_9BURK</name>
<evidence type="ECO:0000256" key="3">
    <source>
        <dbReference type="ARBA" id="ARBA00022448"/>
    </source>
</evidence>
<keyword evidence="4" id="KW-1003">Cell membrane</keyword>
<keyword evidence="3" id="KW-0813">Transport</keyword>
<keyword evidence="10" id="KW-1185">Reference proteome</keyword>
<evidence type="ECO:0000256" key="7">
    <source>
        <dbReference type="ARBA" id="ARBA00023136"/>
    </source>
</evidence>
<keyword evidence="5 8" id="KW-0812">Transmembrane</keyword>
<evidence type="ECO:0000256" key="4">
    <source>
        <dbReference type="ARBA" id="ARBA00022475"/>
    </source>
</evidence>
<evidence type="ECO:0000256" key="2">
    <source>
        <dbReference type="ARBA" id="ARBA00010145"/>
    </source>
</evidence>
<gene>
    <name evidence="9" type="ORF">IXC47_07830</name>
</gene>
<organism evidence="9 10">
    <name type="scientific">Herminiimonas contaminans</name>
    <dbReference type="NCBI Taxonomy" id="1111140"/>
    <lineage>
        <taxon>Bacteria</taxon>
        <taxon>Pseudomonadati</taxon>
        <taxon>Pseudomonadota</taxon>
        <taxon>Betaproteobacteria</taxon>
        <taxon>Burkholderiales</taxon>
        <taxon>Oxalobacteraceae</taxon>
        <taxon>Herminiimonas</taxon>
    </lineage>
</organism>
<feature type="transmembrane region" description="Helical" evidence="8">
    <location>
        <begin position="123"/>
        <end position="144"/>
    </location>
</feature>
<feature type="transmembrane region" description="Helical" evidence="8">
    <location>
        <begin position="183"/>
        <end position="203"/>
    </location>
</feature>
<evidence type="ECO:0000256" key="8">
    <source>
        <dbReference type="SAM" id="Phobius"/>
    </source>
</evidence>